<gene>
    <name evidence="9" type="primary">manA</name>
    <name evidence="9" type="ORF">E3O46_12360</name>
</gene>
<comment type="cofactor">
    <cofactor evidence="2">
        <name>Zn(2+)</name>
        <dbReference type="ChEBI" id="CHEBI:29105"/>
    </cofactor>
</comment>
<dbReference type="PANTHER" id="PTHR10309">
    <property type="entry name" value="MANNOSE-6-PHOSPHATE ISOMERASE"/>
    <property type="match status" value="1"/>
</dbReference>
<dbReference type="Gene3D" id="1.10.441.10">
    <property type="entry name" value="Phosphomannose Isomerase, domain 2"/>
    <property type="match status" value="1"/>
</dbReference>
<evidence type="ECO:0000256" key="2">
    <source>
        <dbReference type="ARBA" id="ARBA00001947"/>
    </source>
</evidence>
<dbReference type="EC" id="5.3.1.8" evidence="4"/>
<keyword evidence="5" id="KW-0479">Metal-binding</keyword>
<keyword evidence="7 9" id="KW-0413">Isomerase</keyword>
<dbReference type="PANTHER" id="PTHR10309:SF0">
    <property type="entry name" value="MANNOSE-6-PHOSPHATE ISOMERASE"/>
    <property type="match status" value="1"/>
</dbReference>
<evidence type="ECO:0000256" key="3">
    <source>
        <dbReference type="ARBA" id="ARBA00010772"/>
    </source>
</evidence>
<name>A0ABY2INK8_9MICO</name>
<dbReference type="InterPro" id="IPR011051">
    <property type="entry name" value="RmlC_Cupin_sf"/>
</dbReference>
<dbReference type="Gene3D" id="2.60.120.10">
    <property type="entry name" value="Jelly Rolls"/>
    <property type="match status" value="2"/>
</dbReference>
<dbReference type="CDD" id="cd07011">
    <property type="entry name" value="cupin_PMI_type_I_N"/>
    <property type="match status" value="1"/>
</dbReference>
<dbReference type="GO" id="GO:0004476">
    <property type="term" value="F:mannose-6-phosphate isomerase activity"/>
    <property type="evidence" value="ECO:0007669"/>
    <property type="project" value="UniProtKB-EC"/>
</dbReference>
<evidence type="ECO:0000256" key="7">
    <source>
        <dbReference type="ARBA" id="ARBA00023235"/>
    </source>
</evidence>
<dbReference type="PRINTS" id="PR00714">
    <property type="entry name" value="MAN6PISMRASE"/>
</dbReference>
<feature type="domain" description="Phosphomannose isomerase type I catalytic" evidence="8">
    <location>
        <begin position="6"/>
        <end position="160"/>
    </location>
</feature>
<dbReference type="InterPro" id="IPR016305">
    <property type="entry name" value="Mannose-6-P_Isomerase"/>
</dbReference>
<dbReference type="InterPro" id="IPR046457">
    <property type="entry name" value="PMI_typeI_cat"/>
</dbReference>
<evidence type="ECO:0000313" key="10">
    <source>
        <dbReference type="Proteomes" id="UP000297604"/>
    </source>
</evidence>
<comment type="catalytic activity">
    <reaction evidence="1">
        <text>D-mannose 6-phosphate = D-fructose 6-phosphate</text>
        <dbReference type="Rhea" id="RHEA:12356"/>
        <dbReference type="ChEBI" id="CHEBI:58735"/>
        <dbReference type="ChEBI" id="CHEBI:61527"/>
        <dbReference type="EC" id="5.3.1.8"/>
    </reaction>
</comment>
<keyword evidence="10" id="KW-1185">Reference proteome</keyword>
<reference evidence="9 10" key="1">
    <citation type="submission" date="2019-03" db="EMBL/GenBank/DDBJ databases">
        <title>Genomics of glacier-inhabiting Cryobacterium strains.</title>
        <authorList>
            <person name="Liu Q."/>
            <person name="Xin Y.-H."/>
        </authorList>
    </citation>
    <scope>NUCLEOTIDE SEQUENCE [LARGE SCALE GENOMIC DNA]</scope>
    <source>
        <strain evidence="9 10">MDB1-5</strain>
    </source>
</reference>
<dbReference type="Proteomes" id="UP000297604">
    <property type="component" value="Unassembled WGS sequence"/>
</dbReference>
<dbReference type="Pfam" id="PF20511">
    <property type="entry name" value="PMI_typeI_cat"/>
    <property type="match status" value="1"/>
</dbReference>
<dbReference type="NCBIfam" id="TIGR00218">
    <property type="entry name" value="manA"/>
    <property type="match status" value="1"/>
</dbReference>
<dbReference type="SUPFAM" id="SSF51182">
    <property type="entry name" value="RmlC-like cupins"/>
    <property type="match status" value="1"/>
</dbReference>
<keyword evidence="6" id="KW-0862">Zinc</keyword>
<dbReference type="InterPro" id="IPR001250">
    <property type="entry name" value="Man6P_Isoase-1"/>
</dbReference>
<evidence type="ECO:0000259" key="8">
    <source>
        <dbReference type="Pfam" id="PF20511"/>
    </source>
</evidence>
<dbReference type="RefSeq" id="WP_134449032.1">
    <property type="nucleotide sequence ID" value="NZ_SOFS01000025.1"/>
</dbReference>
<evidence type="ECO:0000256" key="4">
    <source>
        <dbReference type="ARBA" id="ARBA00011956"/>
    </source>
</evidence>
<evidence type="ECO:0000313" key="9">
    <source>
        <dbReference type="EMBL" id="TFC19354.1"/>
    </source>
</evidence>
<organism evidence="9 10">
    <name type="scientific">Cryobacterium glucosi</name>
    <dbReference type="NCBI Taxonomy" id="1259175"/>
    <lineage>
        <taxon>Bacteria</taxon>
        <taxon>Bacillati</taxon>
        <taxon>Actinomycetota</taxon>
        <taxon>Actinomycetes</taxon>
        <taxon>Micrococcales</taxon>
        <taxon>Microbacteriaceae</taxon>
        <taxon>Cryobacterium</taxon>
    </lineage>
</organism>
<evidence type="ECO:0000256" key="1">
    <source>
        <dbReference type="ARBA" id="ARBA00000757"/>
    </source>
</evidence>
<accession>A0ABY2INK8</accession>
<evidence type="ECO:0000256" key="5">
    <source>
        <dbReference type="ARBA" id="ARBA00022723"/>
    </source>
</evidence>
<dbReference type="PIRSF" id="PIRSF001480">
    <property type="entry name" value="Mannose-6-phosphate_isomerase"/>
    <property type="match status" value="1"/>
</dbReference>
<evidence type="ECO:0000256" key="6">
    <source>
        <dbReference type="ARBA" id="ARBA00022833"/>
    </source>
</evidence>
<dbReference type="EMBL" id="SOFS01000025">
    <property type="protein sequence ID" value="TFC19354.1"/>
    <property type="molecule type" value="Genomic_DNA"/>
</dbReference>
<sequence length="433" mass="45501">MFVGISNTPRDYAWGSTTAISGLLGTTPSGKPEAELWLGAHPGSPSVIEDPSRTGGARTLVDWILADPERALGSALAERETDAGSVPPRLPFLLKVLAAASPLSLQAHPTSERARTGFALENAAGVPIDAFDRNYRDQFHKPEIIFALSETFEALCGFRELGEVRRIVGELRALDAASENPQPGALDALESRLLGDTGLRDTVDWLLRDGRGGDTGEVSWLVERVVSLAKDAVYLAEGGAAIRFPLELATVRDLAVAYPGDPGIVISLLTNRVSLKRGEALYLPAGNIHAYLLGLGIELMAASDNVLRGGLTPKHIDVDELLDVLAFSPVPVPYLAPIVHTPGVSEYRPDVDDFALVHIEASAADAAAPAAGVPMRQFTLTGPGIALCTAGGFLVAGATASVTLKRGESVYITPDEGTLTFAGAGDVFLATTP</sequence>
<comment type="similarity">
    <text evidence="3">Belongs to the mannose-6-phosphate isomerase type 1 family.</text>
</comment>
<protein>
    <recommendedName>
        <fullName evidence="4">mannose-6-phosphate isomerase</fullName>
        <ecNumber evidence="4">5.3.1.8</ecNumber>
    </recommendedName>
</protein>
<comment type="caution">
    <text evidence="9">The sequence shown here is derived from an EMBL/GenBank/DDBJ whole genome shotgun (WGS) entry which is preliminary data.</text>
</comment>
<dbReference type="InterPro" id="IPR014710">
    <property type="entry name" value="RmlC-like_jellyroll"/>
</dbReference>
<proteinExistence type="inferred from homology"/>